<name>A7ZAL3_BACVZ</name>
<sequence length="39" mass="4501">MEKVFGYVRVSTETQAEKGYGKDVQETGIEEYCKINKLE</sequence>
<reference evidence="2 3" key="1">
    <citation type="journal article" date="2007" name="Nat. Biotechnol.">
        <title>Comparative analysis of the complete genome sequence of the plant growth-promoting bacterium Bacillus amyloliquefaciens FZB42.</title>
        <authorList>
            <person name="Chen X.H."/>
            <person name="Koumoutsi A."/>
            <person name="Scholz R."/>
            <person name="Eisenreich A."/>
            <person name="Schneider K."/>
            <person name="Heinemeyer I."/>
            <person name="Morgenstern B."/>
            <person name="Voss B."/>
            <person name="Hess W.R."/>
            <person name="Reva O."/>
            <person name="Junge H."/>
            <person name="Voigt B."/>
            <person name="Jungblut P.R."/>
            <person name="Vater J."/>
            <person name="Sussmuth R."/>
            <person name="Liesegang H."/>
            <person name="Strittmatter A."/>
            <person name="Gottschalk G."/>
            <person name="Borriss R."/>
        </authorList>
    </citation>
    <scope>NUCLEOTIDE SEQUENCE [LARGE SCALE GENOMIC DNA]</scope>
    <source>
        <strain evidence="3">DSM 23117 / BGSC 10A6 / LMG 26770 / FZB42</strain>
    </source>
</reference>
<gene>
    <name evidence="2" type="ORF">RBAM_39065</name>
</gene>
<evidence type="ECO:0000313" key="3">
    <source>
        <dbReference type="Proteomes" id="UP000001120"/>
    </source>
</evidence>
<dbReference type="GO" id="GO:0000150">
    <property type="term" value="F:DNA strand exchange activity"/>
    <property type="evidence" value="ECO:0007669"/>
    <property type="project" value="InterPro"/>
</dbReference>
<feature type="active site" description="O-(5'-phospho-DNA)-serine intermediate" evidence="1">
    <location>
        <position position="11"/>
    </location>
</feature>
<dbReference type="AlphaFoldDB" id="A7ZAL3"/>
<evidence type="ECO:0000256" key="1">
    <source>
        <dbReference type="PROSITE-ProRule" id="PRU10137"/>
    </source>
</evidence>
<dbReference type="RefSeq" id="WP_023357214.1">
    <property type="nucleotide sequence ID" value="NC_009725.2"/>
</dbReference>
<dbReference type="GeneID" id="93082846"/>
<accession>A7ZAL3</accession>
<dbReference type="InterPro" id="IPR036162">
    <property type="entry name" value="Resolvase-like_N_sf"/>
</dbReference>
<dbReference type="PROSITE" id="PS00397">
    <property type="entry name" value="RECOMBINASES_1"/>
    <property type="match status" value="1"/>
</dbReference>
<dbReference type="Proteomes" id="UP000001120">
    <property type="component" value="Chromosome"/>
</dbReference>
<organism evidence="2 3">
    <name type="scientific">Bacillus velezensis (strain DSM 23117 / BGSC 10A6 / LMG 26770 / FZB42)</name>
    <name type="common">Bacillus amyloliquefaciens subsp. plantarum</name>
    <dbReference type="NCBI Taxonomy" id="326423"/>
    <lineage>
        <taxon>Bacteria</taxon>
        <taxon>Bacillati</taxon>
        <taxon>Bacillota</taxon>
        <taxon>Bacilli</taxon>
        <taxon>Bacillales</taxon>
        <taxon>Bacillaceae</taxon>
        <taxon>Bacillus</taxon>
        <taxon>Bacillus amyloliquefaciens group</taxon>
    </lineage>
</organism>
<dbReference type="GO" id="GO:0003677">
    <property type="term" value="F:DNA binding"/>
    <property type="evidence" value="ECO:0007669"/>
    <property type="project" value="InterPro"/>
</dbReference>
<keyword evidence="3" id="KW-1185">Reference proteome</keyword>
<dbReference type="KEGG" id="bay:RBAM_39065"/>
<protein>
    <submittedName>
        <fullName evidence="2">Recombinase family protein</fullName>
    </submittedName>
</protein>
<dbReference type="EMBL" id="CP000560">
    <property type="protein sequence ID" value="ABS76039.2"/>
    <property type="molecule type" value="Genomic_DNA"/>
</dbReference>
<dbReference type="Gene3D" id="3.40.50.1390">
    <property type="entry name" value="Resolvase, N-terminal catalytic domain"/>
    <property type="match status" value="1"/>
</dbReference>
<dbReference type="InterPro" id="IPR006118">
    <property type="entry name" value="Recombinase_CS"/>
</dbReference>
<dbReference type="HOGENOM" id="CLU_2598492_0_0_9"/>
<evidence type="ECO:0000313" key="2">
    <source>
        <dbReference type="EMBL" id="ABS76039.2"/>
    </source>
</evidence>
<proteinExistence type="predicted"/>